<dbReference type="InterPro" id="IPR023753">
    <property type="entry name" value="FAD/NAD-binding_dom"/>
</dbReference>
<name>A0A8S9N9F3_BRACR</name>
<evidence type="ECO:0000256" key="13">
    <source>
        <dbReference type="ARBA" id="ARBA00049010"/>
    </source>
</evidence>
<accession>A0A8S9N9F3</accession>
<evidence type="ECO:0000256" key="2">
    <source>
        <dbReference type="ARBA" id="ARBA00004275"/>
    </source>
</evidence>
<evidence type="ECO:0000256" key="3">
    <source>
        <dbReference type="ARBA" id="ARBA00005272"/>
    </source>
</evidence>
<dbReference type="GO" id="GO:0003954">
    <property type="term" value="F:NADH dehydrogenase activity"/>
    <property type="evidence" value="ECO:0007669"/>
    <property type="project" value="InterPro"/>
</dbReference>
<dbReference type="PANTHER" id="PTHR43706:SF3">
    <property type="entry name" value="EXTERNAL ALTERNATIVE NAD(P)H-UBIQUINONE OXIDOREDUCTASE B1, MITOCHONDRIAL"/>
    <property type="match status" value="1"/>
</dbReference>
<protein>
    <recommendedName>
        <fullName evidence="14">EF-hand domain-containing protein</fullName>
    </recommendedName>
</protein>
<dbReference type="AlphaFoldDB" id="A0A8S9N9F3"/>
<evidence type="ECO:0000256" key="1">
    <source>
        <dbReference type="ARBA" id="ARBA00004137"/>
    </source>
</evidence>
<dbReference type="InterPro" id="IPR011992">
    <property type="entry name" value="EF-hand-dom_pair"/>
</dbReference>
<comment type="catalytic activity">
    <reaction evidence="13">
        <text>a ubiquinone + NADH + H(+) = a ubiquinol + NAD(+)</text>
        <dbReference type="Rhea" id="RHEA:23152"/>
        <dbReference type="Rhea" id="RHEA-COMP:9565"/>
        <dbReference type="Rhea" id="RHEA-COMP:9566"/>
        <dbReference type="ChEBI" id="CHEBI:15378"/>
        <dbReference type="ChEBI" id="CHEBI:16389"/>
        <dbReference type="ChEBI" id="CHEBI:17976"/>
        <dbReference type="ChEBI" id="CHEBI:57540"/>
        <dbReference type="ChEBI" id="CHEBI:57945"/>
    </reaction>
</comment>
<dbReference type="InterPro" id="IPR036188">
    <property type="entry name" value="FAD/NAD-bd_sf"/>
</dbReference>
<comment type="subcellular location">
    <subcellularLocation>
        <location evidence="1">Mitochondrion inner membrane</location>
        <topology evidence="1">Peripheral membrane protein</topology>
        <orientation evidence="1">Intermembrane side</orientation>
    </subcellularLocation>
    <subcellularLocation>
        <location evidence="2">Peroxisome</location>
    </subcellularLocation>
</comment>
<evidence type="ECO:0000256" key="5">
    <source>
        <dbReference type="ARBA" id="ARBA00022792"/>
    </source>
</evidence>
<keyword evidence="4" id="KW-0285">Flavoprotein</keyword>
<organism evidence="15 16">
    <name type="scientific">Brassica cretica</name>
    <name type="common">Mustard</name>
    <dbReference type="NCBI Taxonomy" id="69181"/>
    <lineage>
        <taxon>Eukaryota</taxon>
        <taxon>Viridiplantae</taxon>
        <taxon>Streptophyta</taxon>
        <taxon>Embryophyta</taxon>
        <taxon>Tracheophyta</taxon>
        <taxon>Spermatophyta</taxon>
        <taxon>Magnoliopsida</taxon>
        <taxon>eudicotyledons</taxon>
        <taxon>Gunneridae</taxon>
        <taxon>Pentapetalae</taxon>
        <taxon>rosids</taxon>
        <taxon>malvids</taxon>
        <taxon>Brassicales</taxon>
        <taxon>Brassicaceae</taxon>
        <taxon>Brassiceae</taxon>
        <taxon>Brassica</taxon>
    </lineage>
</organism>
<dbReference type="SMART" id="SM00054">
    <property type="entry name" value="EFh"/>
    <property type="match status" value="1"/>
</dbReference>
<dbReference type="PRINTS" id="PR00368">
    <property type="entry name" value="FADPNR"/>
</dbReference>
<comment type="similarity">
    <text evidence="3">Belongs to the NADH dehydrogenase family.</text>
</comment>
<keyword evidence="5" id="KW-0472">Membrane</keyword>
<feature type="domain" description="EF-hand" evidence="14">
    <location>
        <begin position="377"/>
        <end position="412"/>
    </location>
</feature>
<evidence type="ECO:0000313" key="15">
    <source>
        <dbReference type="EMBL" id="KAF3490238.1"/>
    </source>
</evidence>
<dbReference type="EMBL" id="QGKX02002183">
    <property type="protein sequence ID" value="KAF3490238.1"/>
    <property type="molecule type" value="Genomic_DNA"/>
</dbReference>
<dbReference type="FunFam" id="3.50.50.100:FF:000002">
    <property type="entry name" value="External alternative NAD(P)H-ubiquinone oxidoreductase B1, mitochondrial"/>
    <property type="match status" value="1"/>
</dbReference>
<evidence type="ECO:0000256" key="4">
    <source>
        <dbReference type="ARBA" id="ARBA00022630"/>
    </source>
</evidence>
<keyword evidence="7" id="KW-0106">Calcium</keyword>
<evidence type="ECO:0000313" key="16">
    <source>
        <dbReference type="Proteomes" id="UP000712600"/>
    </source>
</evidence>
<dbReference type="GO" id="GO:0005777">
    <property type="term" value="C:peroxisome"/>
    <property type="evidence" value="ECO:0007669"/>
    <property type="project" value="UniProtKB-SubCell"/>
</dbReference>
<dbReference type="Proteomes" id="UP000712600">
    <property type="component" value="Unassembled WGS sequence"/>
</dbReference>
<keyword evidence="9" id="KW-0560">Oxidoreductase</keyword>
<dbReference type="SUPFAM" id="SSF51905">
    <property type="entry name" value="FAD/NAD(P)-binding domain"/>
    <property type="match status" value="2"/>
</dbReference>
<dbReference type="InterPro" id="IPR002048">
    <property type="entry name" value="EF_hand_dom"/>
</dbReference>
<dbReference type="InterPro" id="IPR018247">
    <property type="entry name" value="EF_Hand_1_Ca_BS"/>
</dbReference>
<dbReference type="Gene3D" id="3.50.50.100">
    <property type="match status" value="2"/>
</dbReference>
<gene>
    <name evidence="15" type="ORF">F2Q69_00057530</name>
</gene>
<evidence type="ECO:0000256" key="10">
    <source>
        <dbReference type="ARBA" id="ARBA00023027"/>
    </source>
</evidence>
<keyword evidence="11" id="KW-0496">Mitochondrion</keyword>
<evidence type="ECO:0000256" key="6">
    <source>
        <dbReference type="ARBA" id="ARBA00022827"/>
    </source>
</evidence>
<dbReference type="GO" id="GO:0005509">
    <property type="term" value="F:calcium ion binding"/>
    <property type="evidence" value="ECO:0007669"/>
    <property type="project" value="InterPro"/>
</dbReference>
<keyword evidence="5" id="KW-0999">Mitochondrion inner membrane</keyword>
<evidence type="ECO:0000256" key="11">
    <source>
        <dbReference type="ARBA" id="ARBA00023128"/>
    </source>
</evidence>
<dbReference type="GO" id="GO:0005743">
    <property type="term" value="C:mitochondrial inner membrane"/>
    <property type="evidence" value="ECO:0007669"/>
    <property type="project" value="UniProtKB-SubCell"/>
</dbReference>
<evidence type="ECO:0000256" key="7">
    <source>
        <dbReference type="ARBA" id="ARBA00022837"/>
    </source>
</evidence>
<dbReference type="InterPro" id="IPR045024">
    <property type="entry name" value="NDH-2"/>
</dbReference>
<dbReference type="SUPFAM" id="SSF47473">
    <property type="entry name" value="EF-hand"/>
    <property type="match status" value="1"/>
</dbReference>
<keyword evidence="6" id="KW-0274">FAD</keyword>
<dbReference type="PANTHER" id="PTHR43706">
    <property type="entry name" value="NADH DEHYDROGENASE"/>
    <property type="match status" value="1"/>
</dbReference>
<comment type="caution">
    <text evidence="15">The sequence shown here is derived from an EMBL/GenBank/DDBJ whole genome shotgun (WGS) entry which is preliminary data.</text>
</comment>
<evidence type="ECO:0000259" key="14">
    <source>
        <dbReference type="PROSITE" id="PS50222"/>
    </source>
</evidence>
<sequence length="609" mass="67508">MTILSSLRRASRSAPLASKLLLLGTLRHVFHNLVGVLGTTFLDLHIENEKKQKKKKVVVLGTGWAGISFLKDLDISSYDVQVVSPQNYFAFTPLLPSVTCGTVEARSIVESVRNITKKKNGEIELWEADCVKIDPANNKVHCQPVFKDDPEASQEFSLEYDYLIIAVGAQVNTFGTPGVLENCHFLKEVEDAQRIRRGVIDCFEKAVLPGLTEEQRRTKLHFVIVGGGPTGVEFAAELHDFIEEDITKIYPSVKELVKITLIQSGDHILNSFDERISSFAEQKFLRDGIDVLMGMRVMSVSDKDISVKIKSSGEVVSLPHGLILWSTGVGTRPVISDLMEQVGQGGRRALATNEWLQVKGCENVYAVGDCASIAQRKIMGDIANIFKAADVDNSGTLTEEELQDVVEDINVRYPQVELYLKSKHVRSIKDLLTDSEGNPKKEVDIKAFESALSGVDSQMKSLPATAQVAAQQGSYLAKCFNKKEHCKEHPEGPKRFRTGGHHQFRPFQYVKLLHPLYNSLKDRDETETFLLWLMTGTSTLDSLLHWEGTKQQLNYPETGFQLEEAPSGSGILFMPASKLAGERGLWWCRTGQGGTSLGGIQAVSESQVL</sequence>
<dbReference type="PROSITE" id="PS00018">
    <property type="entry name" value="EF_HAND_1"/>
    <property type="match status" value="1"/>
</dbReference>
<dbReference type="Pfam" id="PF07992">
    <property type="entry name" value="Pyr_redox_2"/>
    <property type="match status" value="1"/>
</dbReference>
<keyword evidence="8" id="KW-0809">Transit peptide</keyword>
<evidence type="ECO:0000256" key="9">
    <source>
        <dbReference type="ARBA" id="ARBA00023002"/>
    </source>
</evidence>
<evidence type="ECO:0000256" key="8">
    <source>
        <dbReference type="ARBA" id="ARBA00022946"/>
    </source>
</evidence>
<evidence type="ECO:0000256" key="12">
    <source>
        <dbReference type="ARBA" id="ARBA00023140"/>
    </source>
</evidence>
<keyword evidence="10" id="KW-0520">NAD</keyword>
<dbReference type="PROSITE" id="PS50222">
    <property type="entry name" value="EF_HAND_2"/>
    <property type="match status" value="1"/>
</dbReference>
<proteinExistence type="inferred from homology"/>
<reference evidence="15" key="1">
    <citation type="submission" date="2019-12" db="EMBL/GenBank/DDBJ databases">
        <title>Genome sequencing and annotation of Brassica cretica.</title>
        <authorList>
            <person name="Studholme D.J."/>
            <person name="Sarris P."/>
        </authorList>
    </citation>
    <scope>NUCLEOTIDE SEQUENCE</scope>
    <source>
        <strain evidence="15">PFS-109/04</strain>
        <tissue evidence="15">Leaf</tissue>
    </source>
</reference>
<keyword evidence="12" id="KW-0576">Peroxisome</keyword>